<dbReference type="Proteomes" id="UP000176682">
    <property type="component" value="Unassembled WGS sequence"/>
</dbReference>
<sequence>MSAVFDVFWEVRLSTGKVGFQRHLPHVGPVTYESVLALPEGAIVVMMTGRRKQAWKGVLRQVD</sequence>
<gene>
    <name evidence="1" type="ORF">A2368_02760</name>
</gene>
<evidence type="ECO:0000313" key="2">
    <source>
        <dbReference type="Proteomes" id="UP000176682"/>
    </source>
</evidence>
<dbReference type="AlphaFoldDB" id="A0A1F5FF14"/>
<proteinExistence type="predicted"/>
<organism evidence="1 2">
    <name type="scientific">Candidatus Collierbacteria bacterium RIFOXYB1_FULL_49_13</name>
    <dbReference type="NCBI Taxonomy" id="1817728"/>
    <lineage>
        <taxon>Bacteria</taxon>
        <taxon>Candidatus Collieribacteriota</taxon>
    </lineage>
</organism>
<name>A0A1F5FF14_9BACT</name>
<comment type="caution">
    <text evidence="1">The sequence shown here is derived from an EMBL/GenBank/DDBJ whole genome shotgun (WGS) entry which is preliminary data.</text>
</comment>
<reference evidence="1 2" key="1">
    <citation type="journal article" date="2016" name="Nat. Commun.">
        <title>Thousands of microbial genomes shed light on interconnected biogeochemical processes in an aquifer system.</title>
        <authorList>
            <person name="Anantharaman K."/>
            <person name="Brown C.T."/>
            <person name="Hug L.A."/>
            <person name="Sharon I."/>
            <person name="Castelle C.J."/>
            <person name="Probst A.J."/>
            <person name="Thomas B.C."/>
            <person name="Singh A."/>
            <person name="Wilkins M.J."/>
            <person name="Karaoz U."/>
            <person name="Brodie E.L."/>
            <person name="Williams K.H."/>
            <person name="Hubbard S.S."/>
            <person name="Banfield J.F."/>
        </authorList>
    </citation>
    <scope>NUCLEOTIDE SEQUENCE [LARGE SCALE GENOMIC DNA]</scope>
</reference>
<evidence type="ECO:0000313" key="1">
    <source>
        <dbReference type="EMBL" id="OGD78157.1"/>
    </source>
</evidence>
<accession>A0A1F5FF14</accession>
<protein>
    <submittedName>
        <fullName evidence="1">Uncharacterized protein</fullName>
    </submittedName>
</protein>
<dbReference type="EMBL" id="MFAM01000057">
    <property type="protein sequence ID" value="OGD78157.1"/>
    <property type="molecule type" value="Genomic_DNA"/>
</dbReference>